<keyword evidence="5 10" id="KW-1133">Transmembrane helix</keyword>
<keyword evidence="7 10" id="KW-0472">Membrane</keyword>
<keyword evidence="4" id="KW-0677">Repeat</keyword>
<feature type="transmembrane region" description="Helical" evidence="10">
    <location>
        <begin position="266"/>
        <end position="291"/>
    </location>
</feature>
<dbReference type="AlphaFoldDB" id="A0A7S2RGL4"/>
<feature type="transmembrane region" description="Helical" evidence="10">
    <location>
        <begin position="333"/>
        <end position="357"/>
    </location>
</feature>
<evidence type="ECO:0000256" key="7">
    <source>
        <dbReference type="ARBA" id="ARBA00023136"/>
    </source>
</evidence>
<dbReference type="Gene3D" id="1.10.3080.10">
    <property type="entry name" value="Clc chloride channel"/>
    <property type="match status" value="1"/>
</dbReference>
<dbReference type="PANTHER" id="PTHR45720:SF10">
    <property type="entry name" value="CHLORIDE CHANNEL PROTEIN 2"/>
    <property type="match status" value="1"/>
</dbReference>
<dbReference type="PRINTS" id="PR00762">
    <property type="entry name" value="CLCHANNEL"/>
</dbReference>
<evidence type="ECO:0000256" key="10">
    <source>
        <dbReference type="SAM" id="Phobius"/>
    </source>
</evidence>
<evidence type="ECO:0000256" key="5">
    <source>
        <dbReference type="ARBA" id="ARBA00022989"/>
    </source>
</evidence>
<accession>A0A7S2RGL4</accession>
<evidence type="ECO:0008006" key="12">
    <source>
        <dbReference type="Google" id="ProtNLM"/>
    </source>
</evidence>
<name>A0A7S2RGL4_9STRA</name>
<dbReference type="InterPro" id="IPR001807">
    <property type="entry name" value="ClC"/>
</dbReference>
<dbReference type="Gene3D" id="3.10.580.10">
    <property type="entry name" value="CBS-domain"/>
    <property type="match status" value="1"/>
</dbReference>
<keyword evidence="6" id="KW-0406">Ion transport</keyword>
<feature type="compositionally biased region" description="Low complexity" evidence="9">
    <location>
        <begin position="1"/>
        <end position="10"/>
    </location>
</feature>
<proteinExistence type="predicted"/>
<evidence type="ECO:0000256" key="4">
    <source>
        <dbReference type="ARBA" id="ARBA00022737"/>
    </source>
</evidence>
<feature type="transmembrane region" description="Helical" evidence="10">
    <location>
        <begin position="534"/>
        <end position="554"/>
    </location>
</feature>
<evidence type="ECO:0000256" key="3">
    <source>
        <dbReference type="ARBA" id="ARBA00022692"/>
    </source>
</evidence>
<keyword evidence="3 10" id="KW-0812">Transmembrane</keyword>
<dbReference type="PANTHER" id="PTHR45720">
    <property type="entry name" value="CHLORIDE CHANNEL PROTEIN 2"/>
    <property type="match status" value="1"/>
</dbReference>
<sequence length="781" mass="85425">MSSECSSSSSDENEKKVNVQELVPATGWHSDSARASTQNSVTEDDGTISIANRTEDEEGHKLEFDFSTGTYRISSRGVDSSNLGGRVNRRRETVATESESGDFDHPSESQRVVNRVASENWFENSGIGEEAPCCVWCCSTPEDFDDYDSIQNPSNDGEIRVKTGGCCRSIRAKFLKLWIMMFHESSWVLLCTLGILCSVLAWCIDEAVAILLNSKAKLANAAQSSVVSYILWSVFTTILSLSAVLVTKMISPLAAGSGIPQMRSMLAGFAIPGYLSLRTLASKVVGLLLALGSGMVIGKEGPFVHISCIIANQMLRIPIFREIQSSPALRKQTLAAACAVGVSSTFGAPIGGVLFSIEVTSSLYQTSDYWKAFFCVVCGAFAFKELSFFGQSRNNVVSLFTTDFTPLPYKFIEIPLFLILSALCGYISGFFVILHKVVSDIRHDPSSPRYITNVYSFTTLVALITTGANYPLGDFMQFSLHDAIGDLLTNDEITHAPNSPHWDNPTLFINLLLFAAIKFLLSVLAINLPVPCGVFTPVFAVGAALGRFFGELVFLMGGRTVTAGGYALVGAASFTAGATGTVSTAVIVFELTNQLSYMLPVLLSVLIGQAAARQISVSIYESLAETKNLPSFPHVRRQSSYSLPIYKIMKKRTACVPRVVTKAGIEQALLRADNFKLDPYYLFALVDNLQEKHYLGSVSWKRMHMLLQATDIWAEEVEIDMVEHCALDKSTIGINYSTSLNDAINYFDVHKQMSFFVLKQARVIGKLYLTDITALCENGQL</sequence>
<feature type="transmembrane region" description="Helical" evidence="10">
    <location>
        <begin position="507"/>
        <end position="528"/>
    </location>
</feature>
<keyword evidence="2" id="KW-0813">Transport</keyword>
<dbReference type="InterPro" id="IPR046342">
    <property type="entry name" value="CBS_dom_sf"/>
</dbReference>
<evidence type="ECO:0000256" key="1">
    <source>
        <dbReference type="ARBA" id="ARBA00004141"/>
    </source>
</evidence>
<reference evidence="11" key="1">
    <citation type="submission" date="2021-01" db="EMBL/GenBank/DDBJ databases">
        <authorList>
            <person name="Corre E."/>
            <person name="Pelletier E."/>
            <person name="Niang G."/>
            <person name="Scheremetjew M."/>
            <person name="Finn R."/>
            <person name="Kale V."/>
            <person name="Holt S."/>
            <person name="Cochrane G."/>
            <person name="Meng A."/>
            <person name="Brown T."/>
            <person name="Cohen L."/>
        </authorList>
    </citation>
    <scope>NUCLEOTIDE SEQUENCE</scope>
    <source>
        <strain evidence="11">NY070348D</strain>
    </source>
</reference>
<feature type="region of interest" description="Disordered" evidence="9">
    <location>
        <begin position="1"/>
        <end position="63"/>
    </location>
</feature>
<dbReference type="GO" id="GO:0016020">
    <property type="term" value="C:membrane"/>
    <property type="evidence" value="ECO:0007669"/>
    <property type="project" value="UniProtKB-SubCell"/>
</dbReference>
<dbReference type="SUPFAM" id="SSF81340">
    <property type="entry name" value="Clc chloride channel"/>
    <property type="match status" value="1"/>
</dbReference>
<dbReference type="Pfam" id="PF00654">
    <property type="entry name" value="Voltage_CLC"/>
    <property type="match status" value="1"/>
</dbReference>
<gene>
    <name evidence="11" type="ORF">QSP1433_LOCUS3090</name>
</gene>
<keyword evidence="8" id="KW-0868">Chloride</keyword>
<feature type="transmembrane region" description="Helical" evidence="10">
    <location>
        <begin position="369"/>
        <end position="390"/>
    </location>
</feature>
<feature type="transmembrane region" description="Helical" evidence="10">
    <location>
        <begin position="454"/>
        <end position="472"/>
    </location>
</feature>
<evidence type="ECO:0000256" key="2">
    <source>
        <dbReference type="ARBA" id="ARBA00022448"/>
    </source>
</evidence>
<dbReference type="InterPro" id="IPR050970">
    <property type="entry name" value="Cl_channel_volt-gated"/>
</dbReference>
<feature type="region of interest" description="Disordered" evidence="9">
    <location>
        <begin position="75"/>
        <end position="109"/>
    </location>
</feature>
<evidence type="ECO:0000256" key="6">
    <source>
        <dbReference type="ARBA" id="ARBA00023065"/>
    </source>
</evidence>
<dbReference type="EMBL" id="HBHK01005259">
    <property type="protein sequence ID" value="CAD9670215.1"/>
    <property type="molecule type" value="Transcribed_RNA"/>
</dbReference>
<feature type="transmembrane region" description="Helical" evidence="10">
    <location>
        <begin position="566"/>
        <end position="589"/>
    </location>
</feature>
<comment type="subcellular location">
    <subcellularLocation>
        <location evidence="1">Membrane</location>
        <topology evidence="1">Multi-pass membrane protein</topology>
    </subcellularLocation>
</comment>
<protein>
    <recommendedName>
        <fullName evidence="12">Chloride channel protein</fullName>
    </recommendedName>
</protein>
<dbReference type="SUPFAM" id="SSF54631">
    <property type="entry name" value="CBS-domain pair"/>
    <property type="match status" value="1"/>
</dbReference>
<feature type="transmembrane region" description="Helical" evidence="10">
    <location>
        <begin position="303"/>
        <end position="321"/>
    </location>
</feature>
<evidence type="ECO:0000256" key="9">
    <source>
        <dbReference type="SAM" id="MobiDB-lite"/>
    </source>
</evidence>
<feature type="transmembrane region" description="Helical" evidence="10">
    <location>
        <begin position="187"/>
        <end position="214"/>
    </location>
</feature>
<dbReference type="InterPro" id="IPR014743">
    <property type="entry name" value="Cl-channel_core"/>
</dbReference>
<feature type="transmembrane region" description="Helical" evidence="10">
    <location>
        <begin position="226"/>
        <end position="246"/>
    </location>
</feature>
<feature type="transmembrane region" description="Helical" evidence="10">
    <location>
        <begin position="411"/>
        <end position="434"/>
    </location>
</feature>
<organism evidence="11">
    <name type="scientific">Mucochytrium quahogii</name>
    <dbReference type="NCBI Taxonomy" id="96639"/>
    <lineage>
        <taxon>Eukaryota</taxon>
        <taxon>Sar</taxon>
        <taxon>Stramenopiles</taxon>
        <taxon>Bigyra</taxon>
        <taxon>Labyrinthulomycetes</taxon>
        <taxon>Thraustochytrida</taxon>
        <taxon>Thraustochytriidae</taxon>
        <taxon>Mucochytrium</taxon>
    </lineage>
</organism>
<evidence type="ECO:0000256" key="8">
    <source>
        <dbReference type="ARBA" id="ARBA00023214"/>
    </source>
</evidence>
<dbReference type="GO" id="GO:0005247">
    <property type="term" value="F:voltage-gated chloride channel activity"/>
    <property type="evidence" value="ECO:0007669"/>
    <property type="project" value="TreeGrafter"/>
</dbReference>
<evidence type="ECO:0000313" key="11">
    <source>
        <dbReference type="EMBL" id="CAD9670215.1"/>
    </source>
</evidence>